<name>A0A4Y8CVL1_9HELO</name>
<keyword evidence="1" id="KW-0812">Transmembrane</keyword>
<proteinExistence type="predicted"/>
<protein>
    <submittedName>
        <fullName evidence="2">Uncharacterized protein</fullName>
    </submittedName>
</protein>
<dbReference type="PANTHER" id="PTHR35041">
    <property type="entry name" value="MEDIATOR OF RNA POLYMERASE II TRANSCRIPTION SUBUNIT 1"/>
    <property type="match status" value="1"/>
</dbReference>
<dbReference type="STRING" id="38488.A0A4Y8CVL1"/>
<dbReference type="Proteomes" id="UP000297299">
    <property type="component" value="Unassembled WGS sequence"/>
</dbReference>
<dbReference type="EMBL" id="PHWZ01000275">
    <property type="protein sequence ID" value="TEY50434.1"/>
    <property type="molecule type" value="Genomic_DNA"/>
</dbReference>
<comment type="caution">
    <text evidence="2">The sequence shown here is derived from an EMBL/GenBank/DDBJ whole genome shotgun (WGS) entry which is preliminary data.</text>
</comment>
<organism evidence="2 3">
    <name type="scientific">Botryotinia calthae</name>
    <dbReference type="NCBI Taxonomy" id="38488"/>
    <lineage>
        <taxon>Eukaryota</taxon>
        <taxon>Fungi</taxon>
        <taxon>Dikarya</taxon>
        <taxon>Ascomycota</taxon>
        <taxon>Pezizomycotina</taxon>
        <taxon>Leotiomycetes</taxon>
        <taxon>Helotiales</taxon>
        <taxon>Sclerotiniaceae</taxon>
        <taxon>Botryotinia</taxon>
    </lineage>
</organism>
<sequence length="401" mass="44931">MVSFAPTATLSVIAKNITIEMPIPVLDNSQFGWTSDIPTQIALRSASLADVVPLNISFKSQAWSYDMQLFGPTVKCRAANSSEQASFDQLTDQLQRNRSVYIAEHINGPSSHNLETRSLILLYSAFQPANLNSNWSANTSKIFSDVWEGEDFLFFQTSTSSFICALMETSINITIASFHGQQQVIQNSIQYLSTIRLYSGTSQALRIRRPLDLDDWRIDNNETENMEFFESLFPKDPWQCRNRTLMRAVEDLSINTTIGYLSSPNLTNNHTEFRNITTSDTRNIYIYHPLYLILSYGIGFLLASLAALTGLYSIYTNGVSHSNSFSAIMLTTRNADLDILARGKSLASDPLPENIKNTRLRFGLLISKQGFEKMGHDDSPRNIAFGFEGSVGELKKGGKYV</sequence>
<dbReference type="AlphaFoldDB" id="A0A4Y8CVL1"/>
<dbReference type="OrthoDB" id="5340195at2759"/>
<feature type="transmembrane region" description="Helical" evidence="1">
    <location>
        <begin position="290"/>
        <end position="315"/>
    </location>
</feature>
<accession>A0A4Y8CVL1</accession>
<keyword evidence="3" id="KW-1185">Reference proteome</keyword>
<evidence type="ECO:0000256" key="1">
    <source>
        <dbReference type="SAM" id="Phobius"/>
    </source>
</evidence>
<gene>
    <name evidence="2" type="ORF">BOTCAL_0276g00150</name>
</gene>
<evidence type="ECO:0000313" key="2">
    <source>
        <dbReference type="EMBL" id="TEY50434.1"/>
    </source>
</evidence>
<evidence type="ECO:0000313" key="3">
    <source>
        <dbReference type="Proteomes" id="UP000297299"/>
    </source>
</evidence>
<keyword evidence="1" id="KW-1133">Transmembrane helix</keyword>
<dbReference type="PANTHER" id="PTHR35041:SF3">
    <property type="entry name" value="FORMYLMETHIONINE DEFORMYLASE-LIKE PROTEIN"/>
    <property type="match status" value="1"/>
</dbReference>
<keyword evidence="1" id="KW-0472">Membrane</keyword>
<reference evidence="2 3" key="1">
    <citation type="submission" date="2017-11" db="EMBL/GenBank/DDBJ databases">
        <title>Comparative genomics of Botrytis spp.</title>
        <authorList>
            <person name="Valero-Jimenez C.A."/>
            <person name="Tapia P."/>
            <person name="Veloso J."/>
            <person name="Silva-Moreno E."/>
            <person name="Staats M."/>
            <person name="Valdes J.H."/>
            <person name="Van Kan J.A.L."/>
        </authorList>
    </citation>
    <scope>NUCLEOTIDE SEQUENCE [LARGE SCALE GENOMIC DNA]</scope>
    <source>
        <strain evidence="2 3">MUCL2830</strain>
    </source>
</reference>